<evidence type="ECO:0000313" key="2">
    <source>
        <dbReference type="Proteomes" id="UP000184148"/>
    </source>
</evidence>
<proteinExistence type="predicted"/>
<dbReference type="OrthoDB" id="1787284at2"/>
<gene>
    <name evidence="1" type="ORF">SAMN02745133_00577</name>
</gene>
<dbReference type="Proteomes" id="UP000184148">
    <property type="component" value="Unassembled WGS sequence"/>
</dbReference>
<keyword evidence="2" id="KW-1185">Reference proteome</keyword>
<reference evidence="2" key="1">
    <citation type="submission" date="2016-11" db="EMBL/GenBank/DDBJ databases">
        <authorList>
            <person name="Varghese N."/>
            <person name="Submissions S."/>
        </authorList>
    </citation>
    <scope>NUCLEOTIDE SEQUENCE [LARGE SCALE GENOMIC DNA]</scope>
    <source>
        <strain evidence="2">DSM 12395</strain>
    </source>
</reference>
<dbReference type="RefSeq" id="WP_073235416.1">
    <property type="nucleotide sequence ID" value="NZ_FQUY01000002.1"/>
</dbReference>
<evidence type="ECO:0000313" key="1">
    <source>
        <dbReference type="EMBL" id="SHE51574.1"/>
    </source>
</evidence>
<sequence length="78" mass="8833">MELEMNVNKQCDLFADLVSKVCNENRSGTVDLPSSQLTDEIWEEIVKYNLNPENPCLVYLLDSPTDNQVKVKVVCKTA</sequence>
<dbReference type="EMBL" id="FQUY01000002">
    <property type="protein sequence ID" value="SHE51574.1"/>
    <property type="molecule type" value="Genomic_DNA"/>
</dbReference>
<dbReference type="AlphaFoldDB" id="A0A1M4U4L1"/>
<protein>
    <submittedName>
        <fullName evidence="1">Uncharacterized protein</fullName>
    </submittedName>
</protein>
<name>A0A1M4U4L1_9FIRM</name>
<accession>A0A1M4U4L1</accession>
<organism evidence="1 2">
    <name type="scientific">Desulforamulus putei DSM 12395</name>
    <dbReference type="NCBI Taxonomy" id="1121429"/>
    <lineage>
        <taxon>Bacteria</taxon>
        <taxon>Bacillati</taxon>
        <taxon>Bacillota</taxon>
        <taxon>Clostridia</taxon>
        <taxon>Eubacteriales</taxon>
        <taxon>Peptococcaceae</taxon>
        <taxon>Desulforamulus</taxon>
    </lineage>
</organism>